<dbReference type="Gene3D" id="2.30.110.20">
    <property type="entry name" value="Hcp1-like"/>
    <property type="match status" value="1"/>
</dbReference>
<dbReference type="AlphaFoldDB" id="A0A0W0Z9E1"/>
<dbReference type="OrthoDB" id="5640056at2"/>
<reference evidence="1 2" key="1">
    <citation type="submission" date="2015-11" db="EMBL/GenBank/DDBJ databases">
        <title>Genomic analysis of 38 Legionella species identifies large and diverse effector repertoires.</title>
        <authorList>
            <person name="Burstein D."/>
            <person name="Amaro F."/>
            <person name="Zusman T."/>
            <person name="Lifshitz Z."/>
            <person name="Cohen O."/>
            <person name="Gilbert J.A."/>
            <person name="Pupko T."/>
            <person name="Shuman H.A."/>
            <person name="Segal G."/>
        </authorList>
    </citation>
    <scope>NUCLEOTIDE SEQUENCE [LARGE SCALE GENOMIC DNA]</scope>
    <source>
        <strain evidence="1 2">Mt.St.Helens-9</strain>
    </source>
</reference>
<keyword evidence="2" id="KW-1185">Reference proteome</keyword>
<sequence length="178" mass="20024">MAKDINDNFGTTPTLPDKDIVKSQYKCMAQITTEASGKINGDSQVVGYETWVELVNYEQRMSRDFDAQNTLIGTPKCEYFRLTTLWTSGGMVPLVQSLFTGEKVVMAEIHCLKAMAGKIEPALQITLENAIVLDNYILYSHVAGPLLCMDIRPKIYRVLDNTKKQEFAYDLTKLMKVG</sequence>
<dbReference type="RefSeq" id="WP_058482393.1">
    <property type="nucleotide sequence ID" value="NZ_CAAAII010000003.1"/>
</dbReference>
<dbReference type="STRING" id="452.Lspi_0453"/>
<comment type="caution">
    <text evidence="1">The sequence shown here is derived from an EMBL/GenBank/DDBJ whole genome shotgun (WGS) entry which is preliminary data.</text>
</comment>
<name>A0A0W0Z9E1_LEGSP</name>
<proteinExistence type="predicted"/>
<dbReference type="EMBL" id="LNYX01000005">
    <property type="protein sequence ID" value="KTD65741.1"/>
    <property type="molecule type" value="Genomic_DNA"/>
</dbReference>
<organism evidence="1 2">
    <name type="scientific">Legionella spiritensis</name>
    <dbReference type="NCBI Taxonomy" id="452"/>
    <lineage>
        <taxon>Bacteria</taxon>
        <taxon>Pseudomonadati</taxon>
        <taxon>Pseudomonadota</taxon>
        <taxon>Gammaproteobacteria</taxon>
        <taxon>Legionellales</taxon>
        <taxon>Legionellaceae</taxon>
        <taxon>Legionella</taxon>
    </lineage>
</organism>
<dbReference type="Pfam" id="PF05638">
    <property type="entry name" value="T6SS_HCP"/>
    <property type="match status" value="1"/>
</dbReference>
<evidence type="ECO:0000313" key="2">
    <source>
        <dbReference type="Proteomes" id="UP000054877"/>
    </source>
</evidence>
<gene>
    <name evidence="1" type="ORF">Lspi_0453</name>
</gene>
<dbReference type="PATRIC" id="fig|452.5.peg.493"/>
<accession>A0A0W0Z9E1</accession>
<dbReference type="InterPro" id="IPR036624">
    <property type="entry name" value="Hcp1-lik_sf"/>
</dbReference>
<evidence type="ECO:0000313" key="1">
    <source>
        <dbReference type="EMBL" id="KTD65741.1"/>
    </source>
</evidence>
<dbReference type="SUPFAM" id="SSF141452">
    <property type="entry name" value="Hcp1-like"/>
    <property type="match status" value="1"/>
</dbReference>
<protein>
    <submittedName>
        <fullName evidence="1">Uncharacterized protein</fullName>
    </submittedName>
</protein>
<dbReference type="InterPro" id="IPR008514">
    <property type="entry name" value="T6SS_Hcp"/>
</dbReference>
<dbReference type="Proteomes" id="UP000054877">
    <property type="component" value="Unassembled WGS sequence"/>
</dbReference>